<evidence type="ECO:0000313" key="1">
    <source>
        <dbReference type="EMBL" id="KAG8375965.1"/>
    </source>
</evidence>
<dbReference type="Proteomes" id="UP000826271">
    <property type="component" value="Unassembled WGS sequence"/>
</dbReference>
<organism evidence="1 2">
    <name type="scientific">Buddleja alternifolia</name>
    <dbReference type="NCBI Taxonomy" id="168488"/>
    <lineage>
        <taxon>Eukaryota</taxon>
        <taxon>Viridiplantae</taxon>
        <taxon>Streptophyta</taxon>
        <taxon>Embryophyta</taxon>
        <taxon>Tracheophyta</taxon>
        <taxon>Spermatophyta</taxon>
        <taxon>Magnoliopsida</taxon>
        <taxon>eudicotyledons</taxon>
        <taxon>Gunneridae</taxon>
        <taxon>Pentapetalae</taxon>
        <taxon>asterids</taxon>
        <taxon>lamiids</taxon>
        <taxon>Lamiales</taxon>
        <taxon>Scrophulariaceae</taxon>
        <taxon>Buddlejeae</taxon>
        <taxon>Buddleja</taxon>
    </lineage>
</organism>
<keyword evidence="2" id="KW-1185">Reference proteome</keyword>
<dbReference type="AlphaFoldDB" id="A0AAV6X3J2"/>
<evidence type="ECO:0000313" key="2">
    <source>
        <dbReference type="Proteomes" id="UP000826271"/>
    </source>
</evidence>
<proteinExistence type="predicted"/>
<gene>
    <name evidence="1" type="ORF">BUALT_Bualt09G0014000</name>
</gene>
<name>A0AAV6X3J2_9LAMI</name>
<comment type="caution">
    <text evidence="1">The sequence shown here is derived from an EMBL/GenBank/DDBJ whole genome shotgun (WGS) entry which is preliminary data.</text>
</comment>
<accession>A0AAV6X3J2</accession>
<sequence>MPPNMIWNQASFLYDALWTAEVDNKFIDLLREEVMLGNFRVGANNDQTLEVLRWIINVQFERDFSSLDVKRHECPFAYAYMTEGDPKWNELQIIFNDMNEPGLDLFLENVINISSSDSDDDLLMAVNGDYNFLPVIGGIPVEDINQINNVEVINAPYVQAIPVLEVSDDVVGSPDMEFWNEVIEGYVSDTGSEGYYNNDAHIMFPMAEIEGWPNMIDQALPSPTSPIQLLLGFNSPSSSASNSPTYGS</sequence>
<reference evidence="1" key="1">
    <citation type="submission" date="2019-10" db="EMBL/GenBank/DDBJ databases">
        <authorList>
            <person name="Zhang R."/>
            <person name="Pan Y."/>
            <person name="Wang J."/>
            <person name="Ma R."/>
            <person name="Yu S."/>
        </authorList>
    </citation>
    <scope>NUCLEOTIDE SEQUENCE</scope>
    <source>
        <strain evidence="1">LA-IB0</strain>
        <tissue evidence="1">Leaf</tissue>
    </source>
</reference>
<dbReference type="EMBL" id="WHWC01000009">
    <property type="protein sequence ID" value="KAG8375965.1"/>
    <property type="molecule type" value="Genomic_DNA"/>
</dbReference>
<protein>
    <submittedName>
        <fullName evidence="1">Uncharacterized protein</fullName>
    </submittedName>
</protein>